<evidence type="ECO:0000313" key="2">
    <source>
        <dbReference type="EMBL" id="KKN85922.1"/>
    </source>
</evidence>
<proteinExistence type="predicted"/>
<accession>A0A0F9UEY6</accession>
<feature type="region of interest" description="Disordered" evidence="1">
    <location>
        <begin position="56"/>
        <end position="76"/>
    </location>
</feature>
<evidence type="ECO:0000256" key="1">
    <source>
        <dbReference type="SAM" id="MobiDB-lite"/>
    </source>
</evidence>
<gene>
    <name evidence="2" type="ORF">LCGC14_0273340</name>
</gene>
<organism evidence="2">
    <name type="scientific">marine sediment metagenome</name>
    <dbReference type="NCBI Taxonomy" id="412755"/>
    <lineage>
        <taxon>unclassified sequences</taxon>
        <taxon>metagenomes</taxon>
        <taxon>ecological metagenomes</taxon>
    </lineage>
</organism>
<feature type="compositionally biased region" description="Basic and acidic residues" evidence="1">
    <location>
        <begin position="60"/>
        <end position="70"/>
    </location>
</feature>
<dbReference type="AlphaFoldDB" id="A0A0F9UEY6"/>
<protein>
    <submittedName>
        <fullName evidence="2">Uncharacterized protein</fullName>
    </submittedName>
</protein>
<name>A0A0F9UEY6_9ZZZZ</name>
<dbReference type="EMBL" id="LAZR01000153">
    <property type="protein sequence ID" value="KKN85922.1"/>
    <property type="molecule type" value="Genomic_DNA"/>
</dbReference>
<sequence length="76" mass="8825">MPIPEPRSGESEQDFVSRCIPTQVEEGKSQEIAAGICFSTFREAARTRLRTSARKLNTRLAERVHRPEDRKRKKKR</sequence>
<comment type="caution">
    <text evidence="2">The sequence shown here is derived from an EMBL/GenBank/DDBJ whole genome shotgun (WGS) entry which is preliminary data.</text>
</comment>
<reference evidence="2" key="1">
    <citation type="journal article" date="2015" name="Nature">
        <title>Complex archaea that bridge the gap between prokaryotes and eukaryotes.</title>
        <authorList>
            <person name="Spang A."/>
            <person name="Saw J.H."/>
            <person name="Jorgensen S.L."/>
            <person name="Zaremba-Niedzwiedzka K."/>
            <person name="Martijn J."/>
            <person name="Lind A.E."/>
            <person name="van Eijk R."/>
            <person name="Schleper C."/>
            <person name="Guy L."/>
            <person name="Ettema T.J."/>
        </authorList>
    </citation>
    <scope>NUCLEOTIDE SEQUENCE</scope>
</reference>